<dbReference type="SUPFAM" id="SSF51161">
    <property type="entry name" value="Trimeric LpxA-like enzymes"/>
    <property type="match status" value="1"/>
</dbReference>
<dbReference type="RefSeq" id="WP_197001461.1">
    <property type="nucleotide sequence ID" value="NZ_BONS01000034.1"/>
</dbReference>
<dbReference type="Proteomes" id="UP000622552">
    <property type="component" value="Unassembled WGS sequence"/>
</dbReference>
<comment type="caution">
    <text evidence="2">The sequence shown here is derived from an EMBL/GenBank/DDBJ whole genome shotgun (WGS) entry which is preliminary data.</text>
</comment>
<dbReference type="Gene3D" id="2.160.10.10">
    <property type="entry name" value="Hexapeptide repeat proteins"/>
    <property type="match status" value="1"/>
</dbReference>
<proteinExistence type="predicted"/>
<feature type="domain" description="Nucleotidyl transferase" evidence="1">
    <location>
        <begin position="2"/>
        <end position="232"/>
    </location>
</feature>
<dbReference type="NCBIfam" id="TIGR01208">
    <property type="entry name" value="rmlA_long"/>
    <property type="match status" value="1"/>
</dbReference>
<gene>
    <name evidence="2" type="ORF">IW245_000392</name>
</gene>
<organism evidence="2 3">
    <name type="scientific">Longispora fulva</name>
    <dbReference type="NCBI Taxonomy" id="619741"/>
    <lineage>
        <taxon>Bacteria</taxon>
        <taxon>Bacillati</taxon>
        <taxon>Actinomycetota</taxon>
        <taxon>Actinomycetes</taxon>
        <taxon>Micromonosporales</taxon>
        <taxon>Micromonosporaceae</taxon>
        <taxon>Longispora</taxon>
    </lineage>
</organism>
<protein>
    <submittedName>
        <fullName evidence="2">Glucose-1-phosphate thymidylyltransferase</fullName>
        <ecNumber evidence="2">2.7.7.24</ecNumber>
    </submittedName>
</protein>
<evidence type="ECO:0000313" key="3">
    <source>
        <dbReference type="Proteomes" id="UP000622552"/>
    </source>
</evidence>
<sequence length="355" mass="37496">MKGLVLAGGAGTRLRPISHSMPKQLVPVANKPVLVHCLENLADIGVADIGVIVGDRGAEIRAVVGDGSRWGVRVTYIQQDRALGLAHAVLIARDFLGDDDFVMYLGDNILAGGLAHLATAFAERAPAAQVVVTPVPDPTQFGVAVVDGTGRVTRLVEKPRRPEGDLAVIGVYFFTPAVHEAVRAIKPSGRGELEITDALQWLVAEGRHVHAERFGGYWRDTGQIDDVLECNRVLLGRLTGRIDGAVDSDSVLTGVVVVEPGAKIVRSRIEGPVIIGADTLVEDSRVGPHTSLGRGCVLRGAGLDSSIVLNDVSVLGVRGISGSLIGRSAQVSRVAEEPHRHRLVIGDDTKVEVPG</sequence>
<dbReference type="EMBL" id="JADOUF010000001">
    <property type="protein sequence ID" value="MBG6134198.1"/>
    <property type="molecule type" value="Genomic_DNA"/>
</dbReference>
<name>A0A8J7GEC7_9ACTN</name>
<dbReference type="GO" id="GO:0008879">
    <property type="term" value="F:glucose-1-phosphate thymidylyltransferase activity"/>
    <property type="evidence" value="ECO:0007669"/>
    <property type="project" value="UniProtKB-EC"/>
</dbReference>
<reference evidence="2" key="1">
    <citation type="submission" date="2020-11" db="EMBL/GenBank/DDBJ databases">
        <title>Sequencing the genomes of 1000 actinobacteria strains.</title>
        <authorList>
            <person name="Klenk H.-P."/>
        </authorList>
    </citation>
    <scope>NUCLEOTIDE SEQUENCE</scope>
    <source>
        <strain evidence="2">DSM 45356</strain>
    </source>
</reference>
<keyword evidence="3" id="KW-1185">Reference proteome</keyword>
<dbReference type="InterPro" id="IPR005835">
    <property type="entry name" value="NTP_transferase_dom"/>
</dbReference>
<dbReference type="InterPro" id="IPR029044">
    <property type="entry name" value="Nucleotide-diphossugar_trans"/>
</dbReference>
<dbReference type="Gene3D" id="3.90.550.10">
    <property type="entry name" value="Spore Coat Polysaccharide Biosynthesis Protein SpsA, Chain A"/>
    <property type="match status" value="1"/>
</dbReference>
<keyword evidence="2" id="KW-0808">Transferase</keyword>
<dbReference type="EC" id="2.7.7.24" evidence="2"/>
<dbReference type="Pfam" id="PF00483">
    <property type="entry name" value="NTP_transferase"/>
    <property type="match status" value="1"/>
</dbReference>
<evidence type="ECO:0000313" key="2">
    <source>
        <dbReference type="EMBL" id="MBG6134198.1"/>
    </source>
</evidence>
<dbReference type="PANTHER" id="PTHR42883">
    <property type="entry name" value="GLUCOSE-1-PHOSPHATE THYMIDYLTRANSFERASE"/>
    <property type="match status" value="1"/>
</dbReference>
<keyword evidence="2" id="KW-0548">Nucleotidyltransferase</keyword>
<dbReference type="AlphaFoldDB" id="A0A8J7GEC7"/>
<evidence type="ECO:0000259" key="1">
    <source>
        <dbReference type="Pfam" id="PF00483"/>
    </source>
</evidence>
<dbReference type="PANTHER" id="PTHR42883:SF2">
    <property type="entry name" value="THYMIDYLYLTRANSFERASE"/>
    <property type="match status" value="1"/>
</dbReference>
<dbReference type="InterPro" id="IPR005908">
    <property type="entry name" value="G1P_thy_trans_l"/>
</dbReference>
<dbReference type="InterPro" id="IPR011004">
    <property type="entry name" value="Trimer_LpxA-like_sf"/>
</dbReference>
<dbReference type="CDD" id="cd04189">
    <property type="entry name" value="G1P_TT_long"/>
    <property type="match status" value="1"/>
</dbReference>
<accession>A0A8J7GEC7</accession>
<dbReference type="SUPFAM" id="SSF53448">
    <property type="entry name" value="Nucleotide-diphospho-sugar transferases"/>
    <property type="match status" value="1"/>
</dbReference>